<protein>
    <submittedName>
        <fullName evidence="1">Uncharacterized protein</fullName>
    </submittedName>
</protein>
<organism evidence="1 2">
    <name type="scientific">Laribacter hongkongensis</name>
    <dbReference type="NCBI Taxonomy" id="168471"/>
    <lineage>
        <taxon>Bacteria</taxon>
        <taxon>Pseudomonadati</taxon>
        <taxon>Pseudomonadota</taxon>
        <taxon>Betaproteobacteria</taxon>
        <taxon>Neisseriales</taxon>
        <taxon>Aquaspirillaceae</taxon>
        <taxon>Laribacter</taxon>
    </lineage>
</organism>
<comment type="caution">
    <text evidence="1">The sequence shown here is derived from an EMBL/GenBank/DDBJ whole genome shotgun (WGS) entry which is preliminary data.</text>
</comment>
<dbReference type="AlphaFoldDB" id="A0ABD4SUF7"/>
<gene>
    <name evidence="1" type="ORF">LH440_16385</name>
</gene>
<dbReference type="RefSeq" id="WP_239888363.1">
    <property type="nucleotide sequence ID" value="NZ_JAJAWR010000060.1"/>
</dbReference>
<reference evidence="1 2" key="1">
    <citation type="submission" date="2021-10" db="EMBL/GenBank/DDBJ databases">
        <title>Whole-genome sequencing analysis of Laribacter hongkongensis: virulence gene profiles, carbohydrate-active enzyme prediction, and antimicrobial resistance characterization.</title>
        <authorList>
            <person name="Yuan P."/>
            <person name="Zhan Y."/>
            <person name="Chen D."/>
        </authorList>
    </citation>
    <scope>NUCLEOTIDE SEQUENCE [LARGE SCALE GENOMIC DNA]</scope>
    <source>
        <strain evidence="1 2">W67</strain>
    </source>
</reference>
<name>A0ABD4SUF7_9NEIS</name>
<sequence length="71" mass="8363">MSISLAIRNIRSVFDDWRRECRIRRLVWTMNCLHLLGWRVGLRSAGVQLIREINARSPRMVARMEAKRGLA</sequence>
<proteinExistence type="predicted"/>
<evidence type="ECO:0000313" key="1">
    <source>
        <dbReference type="EMBL" id="MCG9027445.1"/>
    </source>
</evidence>
<dbReference type="EMBL" id="JAJAXM010000065">
    <property type="protein sequence ID" value="MCG9027445.1"/>
    <property type="molecule type" value="Genomic_DNA"/>
</dbReference>
<evidence type="ECO:0000313" key="2">
    <source>
        <dbReference type="Proteomes" id="UP001200247"/>
    </source>
</evidence>
<accession>A0ABD4SUF7</accession>
<dbReference type="Proteomes" id="UP001200247">
    <property type="component" value="Unassembled WGS sequence"/>
</dbReference>